<sequence length="141" mass="15268">MDSSDLKSRLELDTVAYWQLLGIEIHEVYGAGDVSLVIDMRDQLATRLPDIMHGGAISSLIDSAAGAAVSTIRTEDDATWQGQATLDLNVTFLRAAKGRAIARATVLKSSRSLVFISVDVKDESDDLLATGRATYTIIRSR</sequence>
<dbReference type="CDD" id="cd03443">
    <property type="entry name" value="PaaI_thioesterase"/>
    <property type="match status" value="1"/>
</dbReference>
<dbReference type="SUPFAM" id="SSF54637">
    <property type="entry name" value="Thioesterase/thiol ester dehydrase-isomerase"/>
    <property type="match status" value="1"/>
</dbReference>
<dbReference type="GO" id="GO:0047617">
    <property type="term" value="F:fatty acyl-CoA hydrolase activity"/>
    <property type="evidence" value="ECO:0007669"/>
    <property type="project" value="InterPro"/>
</dbReference>
<dbReference type="PANTHER" id="PTHR21660">
    <property type="entry name" value="THIOESTERASE SUPERFAMILY MEMBER-RELATED"/>
    <property type="match status" value="1"/>
</dbReference>
<dbReference type="InterPro" id="IPR039298">
    <property type="entry name" value="ACOT13"/>
</dbReference>
<evidence type="ECO:0000259" key="3">
    <source>
        <dbReference type="Pfam" id="PF03061"/>
    </source>
</evidence>
<dbReference type="Gene3D" id="3.10.129.10">
    <property type="entry name" value="Hotdog Thioesterase"/>
    <property type="match status" value="1"/>
</dbReference>
<keyword evidence="2" id="KW-0378">Hydrolase</keyword>
<name>A0A382VCU0_9ZZZZ</name>
<dbReference type="AlphaFoldDB" id="A0A382VCU0"/>
<comment type="similarity">
    <text evidence="1">Belongs to the thioesterase PaaI family.</text>
</comment>
<protein>
    <recommendedName>
        <fullName evidence="3">Thioesterase domain-containing protein</fullName>
    </recommendedName>
</protein>
<organism evidence="4">
    <name type="scientific">marine metagenome</name>
    <dbReference type="NCBI Taxonomy" id="408172"/>
    <lineage>
        <taxon>unclassified sequences</taxon>
        <taxon>metagenomes</taxon>
        <taxon>ecological metagenomes</taxon>
    </lineage>
</organism>
<reference evidence="4" key="1">
    <citation type="submission" date="2018-05" db="EMBL/GenBank/DDBJ databases">
        <authorList>
            <person name="Lanie J.A."/>
            <person name="Ng W.-L."/>
            <person name="Kazmierczak K.M."/>
            <person name="Andrzejewski T.M."/>
            <person name="Davidsen T.M."/>
            <person name="Wayne K.J."/>
            <person name="Tettelin H."/>
            <person name="Glass J.I."/>
            <person name="Rusch D."/>
            <person name="Podicherti R."/>
            <person name="Tsui H.-C.T."/>
            <person name="Winkler M.E."/>
        </authorList>
    </citation>
    <scope>NUCLEOTIDE SEQUENCE</scope>
</reference>
<dbReference type="EMBL" id="UINC01150992">
    <property type="protein sequence ID" value="SVD44342.1"/>
    <property type="molecule type" value="Genomic_DNA"/>
</dbReference>
<dbReference type="InterPro" id="IPR003736">
    <property type="entry name" value="PAAI_dom"/>
</dbReference>
<evidence type="ECO:0000256" key="1">
    <source>
        <dbReference type="ARBA" id="ARBA00008324"/>
    </source>
</evidence>
<evidence type="ECO:0000313" key="4">
    <source>
        <dbReference type="EMBL" id="SVD44342.1"/>
    </source>
</evidence>
<dbReference type="PANTHER" id="PTHR21660:SF1">
    <property type="entry name" value="ACYL-COENZYME A THIOESTERASE 13"/>
    <property type="match status" value="1"/>
</dbReference>
<dbReference type="InterPro" id="IPR029069">
    <property type="entry name" value="HotDog_dom_sf"/>
</dbReference>
<dbReference type="NCBIfam" id="TIGR00369">
    <property type="entry name" value="unchar_dom_1"/>
    <property type="match status" value="1"/>
</dbReference>
<accession>A0A382VCU0</accession>
<evidence type="ECO:0000256" key="2">
    <source>
        <dbReference type="ARBA" id="ARBA00022801"/>
    </source>
</evidence>
<feature type="domain" description="Thioesterase" evidence="3">
    <location>
        <begin position="51"/>
        <end position="128"/>
    </location>
</feature>
<dbReference type="Pfam" id="PF03061">
    <property type="entry name" value="4HBT"/>
    <property type="match status" value="1"/>
</dbReference>
<gene>
    <name evidence="4" type="ORF">METZ01_LOCUS397196</name>
</gene>
<proteinExistence type="inferred from homology"/>
<dbReference type="InterPro" id="IPR006683">
    <property type="entry name" value="Thioestr_dom"/>
</dbReference>